<keyword evidence="5 12" id="KW-0375">Hydrogen ion transport</keyword>
<evidence type="ECO:0000256" key="2">
    <source>
        <dbReference type="ARBA" id="ARBA00022448"/>
    </source>
</evidence>
<evidence type="ECO:0000256" key="8">
    <source>
        <dbReference type="ARBA" id="ARBA00023136"/>
    </source>
</evidence>
<keyword evidence="3 12" id="KW-0138">CF(0)</keyword>
<dbReference type="PANTHER" id="PTHR33445:SF2">
    <property type="entry name" value="ATP SYNTHASE SUBUNIT B', CHLOROPLASTIC"/>
    <property type="match status" value="1"/>
</dbReference>
<evidence type="ECO:0000256" key="7">
    <source>
        <dbReference type="ARBA" id="ARBA00023065"/>
    </source>
</evidence>
<dbReference type="GO" id="GO:0046961">
    <property type="term" value="F:proton-transporting ATPase activity, rotational mechanism"/>
    <property type="evidence" value="ECO:0007669"/>
    <property type="project" value="TreeGrafter"/>
</dbReference>
<evidence type="ECO:0000256" key="5">
    <source>
        <dbReference type="ARBA" id="ARBA00022781"/>
    </source>
</evidence>
<dbReference type="AlphaFoldDB" id="A0A1F6WHE5"/>
<comment type="function">
    <text evidence="10 12">F(1)F(0) ATP synthase produces ATP from ADP in the presence of a proton or sodium gradient. F-type ATPases consist of two structural domains, F(1) containing the extramembraneous catalytic core and F(0) containing the membrane proton channel, linked together by a central stalk and a peripheral stalk. During catalysis, ATP synthesis in the catalytic domain of F(1) is coupled via a rotary mechanism of the central stalk subunits to proton translocation.</text>
</comment>
<proteinExistence type="inferred from homology"/>
<dbReference type="GO" id="GO:0012505">
    <property type="term" value="C:endomembrane system"/>
    <property type="evidence" value="ECO:0007669"/>
    <property type="project" value="UniProtKB-SubCell"/>
</dbReference>
<evidence type="ECO:0000256" key="12">
    <source>
        <dbReference type="HAMAP-Rule" id="MF_01398"/>
    </source>
</evidence>
<keyword evidence="8 12" id="KW-0472">Membrane</keyword>
<protein>
    <recommendedName>
        <fullName evidence="12">ATP synthase subunit b</fullName>
    </recommendedName>
    <alternativeName>
        <fullName evidence="12">ATP synthase F(0) sector subunit b</fullName>
    </alternativeName>
    <alternativeName>
        <fullName evidence="12">ATPase subunit I</fullName>
    </alternativeName>
    <alternativeName>
        <fullName evidence="12">F-type ATPase subunit b</fullName>
        <shortName evidence="12">F-ATPase subunit b</shortName>
    </alternativeName>
</protein>
<sequence length="166" mass="18866">MESLVSTFHIDVKLLIAQLVNFAVVFGVLYWFALRPLAKLMHERSEKIEKGLNDAKENAKKLEEAKEEYKKIVSQARVEAERTLQMARKDAETARATGAVQAKEEIERLFSQGKKQLESEKNNMIEEARKEVADLVVRTVEKVLPSSISPIIDSEIIRSQVEKINA</sequence>
<gene>
    <name evidence="12" type="primary">atpF</name>
    <name evidence="15" type="ORF">A3B93_01085</name>
</gene>
<keyword evidence="4 12" id="KW-0812">Transmembrane</keyword>
<dbReference type="GO" id="GO:0005886">
    <property type="term" value="C:plasma membrane"/>
    <property type="evidence" value="ECO:0007669"/>
    <property type="project" value="UniProtKB-SubCell"/>
</dbReference>
<keyword evidence="2 12" id="KW-0813">Transport</keyword>
<evidence type="ECO:0000313" key="16">
    <source>
        <dbReference type="Proteomes" id="UP000179880"/>
    </source>
</evidence>
<evidence type="ECO:0000256" key="9">
    <source>
        <dbReference type="ARBA" id="ARBA00023310"/>
    </source>
</evidence>
<comment type="caution">
    <text evidence="15">The sequence shown here is derived from an EMBL/GenBank/DDBJ whole genome shotgun (WGS) entry which is preliminary data.</text>
</comment>
<comment type="subcellular location">
    <subcellularLocation>
        <location evidence="12">Cell membrane</location>
        <topology evidence="12">Single-pass membrane protein</topology>
    </subcellularLocation>
    <subcellularLocation>
        <location evidence="11">Endomembrane system</location>
        <topology evidence="11">Single-pass membrane protein</topology>
    </subcellularLocation>
</comment>
<evidence type="ECO:0000256" key="4">
    <source>
        <dbReference type="ARBA" id="ARBA00022692"/>
    </source>
</evidence>
<dbReference type="InterPro" id="IPR002146">
    <property type="entry name" value="ATP_synth_b/b'su_bac/chlpt"/>
</dbReference>
<keyword evidence="14" id="KW-0175">Coiled coil</keyword>
<keyword evidence="12" id="KW-1003">Cell membrane</keyword>
<dbReference type="PANTHER" id="PTHR33445">
    <property type="entry name" value="ATP SYNTHASE SUBUNIT B', CHLOROPLASTIC"/>
    <property type="match status" value="1"/>
</dbReference>
<dbReference type="InterPro" id="IPR028987">
    <property type="entry name" value="ATP_synth_B-like_membr_sf"/>
</dbReference>
<dbReference type="HAMAP" id="MF_01398">
    <property type="entry name" value="ATP_synth_b_bprime"/>
    <property type="match status" value="1"/>
</dbReference>
<comment type="subunit">
    <text evidence="12">F-type ATPases have 2 components, F(1) - the catalytic core - and F(0) - the membrane proton channel. F(1) has five subunits: alpha(3), beta(3), gamma(1), delta(1), epsilon(1). F(0) has three main subunits: a(1), b(2) and c(10-14). The alpha and beta chains form an alternating ring which encloses part of the gamma chain. F(1) is attached to F(0) by a central stalk formed by the gamma and epsilon chains, while a peripheral stalk is formed by the delta and b chains.</text>
</comment>
<evidence type="ECO:0000256" key="3">
    <source>
        <dbReference type="ARBA" id="ARBA00022547"/>
    </source>
</evidence>
<keyword evidence="6 12" id="KW-1133">Transmembrane helix</keyword>
<organism evidence="15 16">
    <name type="scientific">Candidatus Nomurabacteria bacterium RIFCSPHIGHO2_02_FULL_42_24</name>
    <dbReference type="NCBI Taxonomy" id="1801757"/>
    <lineage>
        <taxon>Bacteria</taxon>
        <taxon>Candidatus Nomuraibacteriota</taxon>
    </lineage>
</organism>
<evidence type="ECO:0000256" key="14">
    <source>
        <dbReference type="SAM" id="Coils"/>
    </source>
</evidence>
<keyword evidence="7 12" id="KW-0406">Ion transport</keyword>
<dbReference type="GO" id="GO:0045259">
    <property type="term" value="C:proton-transporting ATP synthase complex"/>
    <property type="evidence" value="ECO:0007669"/>
    <property type="project" value="UniProtKB-KW"/>
</dbReference>
<comment type="function">
    <text evidence="12">Component of the F(0) channel, it forms part of the peripheral stalk, linking F(1) to F(0).</text>
</comment>
<reference evidence="15 16" key="1">
    <citation type="journal article" date="2016" name="Nat. Commun.">
        <title>Thousands of microbial genomes shed light on interconnected biogeochemical processes in an aquifer system.</title>
        <authorList>
            <person name="Anantharaman K."/>
            <person name="Brown C.T."/>
            <person name="Hug L.A."/>
            <person name="Sharon I."/>
            <person name="Castelle C.J."/>
            <person name="Probst A.J."/>
            <person name="Thomas B.C."/>
            <person name="Singh A."/>
            <person name="Wilkins M.J."/>
            <person name="Karaoz U."/>
            <person name="Brodie E.L."/>
            <person name="Williams K.H."/>
            <person name="Hubbard S.S."/>
            <person name="Banfield J.F."/>
        </authorList>
    </citation>
    <scope>NUCLEOTIDE SEQUENCE [LARGE SCALE GENOMIC DNA]</scope>
</reference>
<evidence type="ECO:0000256" key="11">
    <source>
        <dbReference type="ARBA" id="ARBA00037847"/>
    </source>
</evidence>
<comment type="similarity">
    <text evidence="1 12 13">Belongs to the ATPase B chain family.</text>
</comment>
<evidence type="ECO:0000256" key="13">
    <source>
        <dbReference type="RuleBase" id="RU003848"/>
    </source>
</evidence>
<dbReference type="NCBIfam" id="TIGR01144">
    <property type="entry name" value="ATP_synt_b"/>
    <property type="match status" value="1"/>
</dbReference>
<dbReference type="SUPFAM" id="SSF81573">
    <property type="entry name" value="F1F0 ATP synthase subunit B, membrane domain"/>
    <property type="match status" value="1"/>
</dbReference>
<evidence type="ECO:0000256" key="6">
    <source>
        <dbReference type="ARBA" id="ARBA00022989"/>
    </source>
</evidence>
<name>A0A1F6WHE5_9BACT</name>
<dbReference type="Proteomes" id="UP000179880">
    <property type="component" value="Unassembled WGS sequence"/>
</dbReference>
<evidence type="ECO:0000256" key="1">
    <source>
        <dbReference type="ARBA" id="ARBA00005513"/>
    </source>
</evidence>
<keyword evidence="9 12" id="KW-0066">ATP synthesis</keyword>
<evidence type="ECO:0000256" key="10">
    <source>
        <dbReference type="ARBA" id="ARBA00025198"/>
    </source>
</evidence>
<feature type="coiled-coil region" evidence="14">
    <location>
        <begin position="45"/>
        <end position="134"/>
    </location>
</feature>
<dbReference type="EMBL" id="MFUH01000032">
    <property type="protein sequence ID" value="OGI81331.1"/>
    <property type="molecule type" value="Genomic_DNA"/>
</dbReference>
<evidence type="ECO:0000313" key="15">
    <source>
        <dbReference type="EMBL" id="OGI81331.1"/>
    </source>
</evidence>
<dbReference type="Pfam" id="PF00430">
    <property type="entry name" value="ATP-synt_B"/>
    <property type="match status" value="1"/>
</dbReference>
<dbReference type="GO" id="GO:0046933">
    <property type="term" value="F:proton-transporting ATP synthase activity, rotational mechanism"/>
    <property type="evidence" value="ECO:0007669"/>
    <property type="project" value="UniProtKB-UniRule"/>
</dbReference>
<feature type="transmembrane region" description="Helical" evidence="12">
    <location>
        <begin position="12"/>
        <end position="34"/>
    </location>
</feature>
<dbReference type="InterPro" id="IPR005864">
    <property type="entry name" value="ATP_synth_F0_bsu_bac"/>
</dbReference>
<dbReference type="CDD" id="cd06503">
    <property type="entry name" value="ATP-synt_Fo_b"/>
    <property type="match status" value="1"/>
</dbReference>
<dbReference type="InterPro" id="IPR050059">
    <property type="entry name" value="ATP_synthase_B_chain"/>
</dbReference>
<accession>A0A1F6WHE5</accession>
<dbReference type="Gene3D" id="6.10.250.1580">
    <property type="match status" value="1"/>
</dbReference>